<reference evidence="1 2" key="1">
    <citation type="submission" date="2024-02" db="EMBL/GenBank/DDBJ databases">
        <title>A nitrogen-fixing paenibacillus bacterium.</title>
        <authorList>
            <person name="Zhang W.L."/>
            <person name="Chen S.F."/>
        </authorList>
    </citation>
    <scope>NUCLEOTIDE SEQUENCE [LARGE SCALE GENOMIC DNA]</scope>
    <source>
        <strain evidence="1 2">M1</strain>
    </source>
</reference>
<sequence length="71" mass="7840">MKAEPNETMDNRLRPPRSAGFAMARKKDAKPVPATTAAVVAAANEYDLLKESDTFEAALWEAFFASSFPYK</sequence>
<protein>
    <submittedName>
        <fullName evidence="1">Uncharacterized protein</fullName>
    </submittedName>
</protein>
<name>A0ABU7VRR8_9BACL</name>
<evidence type="ECO:0000313" key="2">
    <source>
        <dbReference type="Proteomes" id="UP001306950"/>
    </source>
</evidence>
<organism evidence="1 2">
    <name type="scientific">Paenibacillus haidiansis</name>
    <dbReference type="NCBI Taxonomy" id="1574488"/>
    <lineage>
        <taxon>Bacteria</taxon>
        <taxon>Bacillati</taxon>
        <taxon>Bacillota</taxon>
        <taxon>Bacilli</taxon>
        <taxon>Bacillales</taxon>
        <taxon>Paenibacillaceae</taxon>
        <taxon>Paenibacillus</taxon>
    </lineage>
</organism>
<evidence type="ECO:0000313" key="1">
    <source>
        <dbReference type="EMBL" id="MEF2966471.1"/>
    </source>
</evidence>
<keyword evidence="2" id="KW-1185">Reference proteome</keyword>
<comment type="caution">
    <text evidence="1">The sequence shown here is derived from an EMBL/GenBank/DDBJ whole genome shotgun (WGS) entry which is preliminary data.</text>
</comment>
<dbReference type="EMBL" id="JAZHPZ010000004">
    <property type="protein sequence ID" value="MEF2966471.1"/>
    <property type="molecule type" value="Genomic_DNA"/>
</dbReference>
<gene>
    <name evidence="1" type="ORF">V3851_11575</name>
</gene>
<proteinExistence type="predicted"/>
<dbReference type="Proteomes" id="UP001306950">
    <property type="component" value="Unassembled WGS sequence"/>
</dbReference>
<accession>A0ABU7VRR8</accession>